<proteinExistence type="predicted"/>
<sequence length="923" mass="100555">MLEQQIGDIELNLVFWVFVNFIVRLFSGMRNSTDGPKPQNGVVSRSTKSPFRAISSYFRIVSSGASTVARSAVSVASSIVERDDESSHDQVLWAGFDKLESEAGATRRVLLLGYRSGFQVWDVEEADNVHDLVSRYDGPVSFMQMLPRPITSKRSRDKFAEVRPLLVFCADGSRSCGTKVQDGLATACNGTSANYHDLGNGSSVPTVVRFYSLRSQSYVHMLKFRSPIYSVRCSSRVVAICQAAQVHCFDAATLEIEYAILTNPIVMGHPSAGGIGIGYGPLAVGPRWLAYSGSPVVVSNDGRVNPQHLMQSRSFSGFASNGSRVAHYAKESSKHLAAGIVNLGDLGYKKLSQYCSEFLPDSQNSLQSAIPGGKSNGTVNGHFPDADNVGMVIVRDIVSKNVIAQFRAHKSPISALCFDPSGILLVTASVQGHNINIFKIIPGILGTSSACDAGTSYVHLYRLQRGLTNAVIQDISFSDDSNWIMISSSRGTSHLFAINPLGGSVNFQPTDANFTTKHGAMAKSGVRWPPNLGLQMPNQQSLCASGPPVTLSVVSRIRNGNNGWRGTVSGAAAAATGRVSSLSGAIASSFHNCKGNSETYAAGSSLKIKNHLLVFSPSGCMIQYALRISTGLDVTMGVPGLGSAYDSVPEDDPRLVVEAIQKWNICQKQARREREDNIDIYGDNGTLDSNKIYPEEVKDGNFASTEANGVIEKTKVSPEDKHHLYISEAELQMHPPRIPLWAKPQIYFQSMMIKDFKMGEENFLKGEIEIERFPTRMIEARSKDLVSYLTLLHYHSSVVYEIRVPTVGRNSNERLLHQRSGLSENGLLSRRSSSGSLDSVTVNGALAAEPNIGIEETSLDCPQMPVDTKGFVNNSVSPKTKTRHEIVNNSESLRVEAQLKFVNSKIEGLRMENHFEDEGDEFD</sequence>
<evidence type="ECO:0000313" key="2">
    <source>
        <dbReference type="Proteomes" id="UP000829398"/>
    </source>
</evidence>
<accession>A0ACB8NZN8</accession>
<dbReference type="Proteomes" id="UP000829398">
    <property type="component" value="Chromosome 1"/>
</dbReference>
<comment type="caution">
    <text evidence="1">The sequence shown here is derived from an EMBL/GenBank/DDBJ whole genome shotgun (WGS) entry which is preliminary data.</text>
</comment>
<protein>
    <submittedName>
        <fullName evidence="1">BCAS3 domain-containing protein</fullName>
    </submittedName>
</protein>
<dbReference type="EMBL" id="CM039170">
    <property type="protein sequence ID" value="KAH9803337.1"/>
    <property type="molecule type" value="Genomic_DNA"/>
</dbReference>
<keyword evidence="2" id="KW-1185">Reference proteome</keyword>
<organism evidence="1 2">
    <name type="scientific">Citrus sinensis</name>
    <name type="common">Sweet orange</name>
    <name type="synonym">Citrus aurantium var. sinensis</name>
    <dbReference type="NCBI Taxonomy" id="2711"/>
    <lineage>
        <taxon>Eukaryota</taxon>
        <taxon>Viridiplantae</taxon>
        <taxon>Streptophyta</taxon>
        <taxon>Embryophyta</taxon>
        <taxon>Tracheophyta</taxon>
        <taxon>Spermatophyta</taxon>
        <taxon>Magnoliopsida</taxon>
        <taxon>eudicotyledons</taxon>
        <taxon>Gunneridae</taxon>
        <taxon>Pentapetalae</taxon>
        <taxon>rosids</taxon>
        <taxon>malvids</taxon>
        <taxon>Sapindales</taxon>
        <taxon>Rutaceae</taxon>
        <taxon>Aurantioideae</taxon>
        <taxon>Citrus</taxon>
    </lineage>
</organism>
<reference evidence="2" key="1">
    <citation type="journal article" date="2023" name="Hortic. Res.">
        <title>A chromosome-level phased genome enabling allele-level studies in sweet orange: a case study on citrus Huanglongbing tolerance.</title>
        <authorList>
            <person name="Wu B."/>
            <person name="Yu Q."/>
            <person name="Deng Z."/>
            <person name="Duan Y."/>
            <person name="Luo F."/>
            <person name="Gmitter F. Jr."/>
        </authorList>
    </citation>
    <scope>NUCLEOTIDE SEQUENCE [LARGE SCALE GENOMIC DNA]</scope>
    <source>
        <strain evidence="2">cv. Valencia</strain>
    </source>
</reference>
<name>A0ACB8NZN8_CITSI</name>
<evidence type="ECO:0000313" key="1">
    <source>
        <dbReference type="EMBL" id="KAH9803337.1"/>
    </source>
</evidence>
<gene>
    <name evidence="1" type="ORF">KPL71_001725</name>
</gene>